<feature type="non-terminal residue" evidence="1">
    <location>
        <position position="1"/>
    </location>
</feature>
<reference evidence="1 2" key="1">
    <citation type="submission" date="2015-06" db="EMBL/GenBank/DDBJ databases">
        <title>Survival trade-offs in plant roots during colonization by closely related pathogenic and mutualistic fungi.</title>
        <authorList>
            <person name="Hacquard S."/>
            <person name="Kracher B."/>
            <person name="Hiruma K."/>
            <person name="Weinman A."/>
            <person name="Muench P."/>
            <person name="Garrido Oter R."/>
            <person name="Ver Loren van Themaat E."/>
            <person name="Dallerey J.-F."/>
            <person name="Damm U."/>
            <person name="Henrissat B."/>
            <person name="Lespinet O."/>
            <person name="Thon M."/>
            <person name="Kemen E."/>
            <person name="McHardy A.C."/>
            <person name="Schulze-Lefert P."/>
            <person name="O'Connell R.J."/>
        </authorList>
    </citation>
    <scope>NUCLEOTIDE SEQUENCE [LARGE SCALE GENOMIC DNA]</scope>
    <source>
        <strain evidence="1 2">MAFF 238704</strain>
    </source>
</reference>
<comment type="caution">
    <text evidence="1">The sequence shown here is derived from an EMBL/GenBank/DDBJ whole genome shotgun (WGS) entry which is preliminary data.</text>
</comment>
<gene>
    <name evidence="1" type="ORF">CI238_12212</name>
</gene>
<dbReference type="EMBL" id="LFIW01002102">
    <property type="protein sequence ID" value="KZL79453.1"/>
    <property type="molecule type" value="Genomic_DNA"/>
</dbReference>
<accession>A0A166ZWK4</accession>
<proteinExistence type="predicted"/>
<evidence type="ECO:0000313" key="1">
    <source>
        <dbReference type="EMBL" id="KZL79453.1"/>
    </source>
</evidence>
<protein>
    <submittedName>
        <fullName evidence="1">Uncharacterized protein</fullName>
    </submittedName>
</protein>
<evidence type="ECO:0000313" key="2">
    <source>
        <dbReference type="Proteomes" id="UP000076584"/>
    </source>
</evidence>
<keyword evidence="2" id="KW-1185">Reference proteome</keyword>
<sequence length="98" mass="10690">LHSLLLLLLKLARARYVMNAGKSASLAPPATTSSKNAWTDATPTSDAILRLKLPNPPVRCIQNGQQRLKRGSRRVHVVAAIHCTLCSQSMFDLSLNVD</sequence>
<dbReference type="AlphaFoldDB" id="A0A166ZWK4"/>
<organism evidence="1 2">
    <name type="scientific">Colletotrichum incanum</name>
    <name type="common">Soybean anthracnose fungus</name>
    <dbReference type="NCBI Taxonomy" id="1573173"/>
    <lineage>
        <taxon>Eukaryota</taxon>
        <taxon>Fungi</taxon>
        <taxon>Dikarya</taxon>
        <taxon>Ascomycota</taxon>
        <taxon>Pezizomycotina</taxon>
        <taxon>Sordariomycetes</taxon>
        <taxon>Hypocreomycetidae</taxon>
        <taxon>Glomerellales</taxon>
        <taxon>Glomerellaceae</taxon>
        <taxon>Colletotrichum</taxon>
        <taxon>Colletotrichum spaethianum species complex</taxon>
    </lineage>
</organism>
<name>A0A166ZWK4_COLIC</name>
<dbReference type="Proteomes" id="UP000076584">
    <property type="component" value="Unassembled WGS sequence"/>
</dbReference>